<dbReference type="PANTHER" id="PTHR21164">
    <property type="entry name" value="CHORISMATE MUTASE"/>
    <property type="match status" value="1"/>
</dbReference>
<evidence type="ECO:0000256" key="1">
    <source>
        <dbReference type="NCBIfam" id="TIGR01796"/>
    </source>
</evidence>
<feature type="binding site" evidence="2">
    <location>
        <position position="89"/>
    </location>
    <ligand>
        <name>prephenate</name>
        <dbReference type="ChEBI" id="CHEBI:29934"/>
    </ligand>
</feature>
<dbReference type="EC" id="5.4.99.5" evidence="1 3"/>
<evidence type="ECO:0000313" key="4">
    <source>
        <dbReference type="EMBL" id="NEY71224.1"/>
    </source>
</evidence>
<protein>
    <recommendedName>
        <fullName evidence="1 3">chorismate mutase</fullName>
        <ecNumber evidence="1 3">5.4.99.5</ecNumber>
    </recommendedName>
</protein>
<keyword evidence="2 3" id="KW-0057">Aromatic amino acid biosynthesis</keyword>
<comment type="caution">
    <text evidence="4">The sequence shown here is derived from an EMBL/GenBank/DDBJ whole genome shotgun (WGS) entry which is preliminary data.</text>
</comment>
<dbReference type="UniPathway" id="UPA00120">
    <property type="reaction ID" value="UER00203"/>
</dbReference>
<gene>
    <name evidence="4" type="primary">aroH</name>
    <name evidence="4" type="ORF">G4D63_05660</name>
</gene>
<sequence>MIRGIRGATTVSENSADEILNKTEMLLKEMVEENRVEPSDIASILITVTDEIDAVFPAKALRRLVGFTFVPVTCAREIPVPNSLSHCIRVMMTVNTNLAPHEIKHIYQERAIDLRPDLRLTNSTEL</sequence>
<evidence type="ECO:0000256" key="2">
    <source>
        <dbReference type="PIRSR" id="PIRSR005965-1"/>
    </source>
</evidence>
<accession>A0A6M0Q4R5</accession>
<dbReference type="InterPro" id="IPR035959">
    <property type="entry name" value="RutC-like_sf"/>
</dbReference>
<dbReference type="PIRSF" id="PIRSF005965">
    <property type="entry name" value="Chor_mut_AroH"/>
    <property type="match status" value="1"/>
</dbReference>
<feature type="binding site" evidence="2">
    <location>
        <position position="6"/>
    </location>
    <ligand>
        <name>prephenate</name>
        <dbReference type="ChEBI" id="CHEBI:29934"/>
    </ligand>
</feature>
<organism evidence="4 5">
    <name type="scientific">Bacillus mesophilus</name>
    <dbReference type="NCBI Taxonomy" id="1808955"/>
    <lineage>
        <taxon>Bacteria</taxon>
        <taxon>Bacillati</taxon>
        <taxon>Bacillota</taxon>
        <taxon>Bacilli</taxon>
        <taxon>Bacillales</taxon>
        <taxon>Bacillaceae</taxon>
        <taxon>Bacillus</taxon>
    </lineage>
</organism>
<feature type="binding site" evidence="2">
    <location>
        <position position="107"/>
    </location>
    <ligand>
        <name>prephenate</name>
        <dbReference type="ChEBI" id="CHEBI:29934"/>
    </ligand>
</feature>
<dbReference type="RefSeq" id="WP_163178655.1">
    <property type="nucleotide sequence ID" value="NZ_JAAIWM010000002.1"/>
</dbReference>
<dbReference type="PROSITE" id="PS51167">
    <property type="entry name" value="CHORISMATE_MUT_1"/>
    <property type="match status" value="1"/>
</dbReference>
<dbReference type="Gene3D" id="3.30.1330.40">
    <property type="entry name" value="RutC-like"/>
    <property type="match status" value="1"/>
</dbReference>
<evidence type="ECO:0000313" key="5">
    <source>
        <dbReference type="Proteomes" id="UP000481043"/>
    </source>
</evidence>
<dbReference type="GO" id="GO:0008652">
    <property type="term" value="P:amino acid biosynthetic process"/>
    <property type="evidence" value="ECO:0007669"/>
    <property type="project" value="UniProtKB-UniRule"/>
</dbReference>
<comment type="catalytic activity">
    <reaction evidence="3">
        <text>chorismate = prephenate</text>
        <dbReference type="Rhea" id="RHEA:13897"/>
        <dbReference type="ChEBI" id="CHEBI:29748"/>
        <dbReference type="ChEBI" id="CHEBI:29934"/>
        <dbReference type="EC" id="5.4.99.5"/>
    </reaction>
</comment>
<name>A0A6M0Q4R5_9BACI</name>
<dbReference type="InterPro" id="IPR008243">
    <property type="entry name" value="Chorismate_mutase_AroH"/>
</dbReference>
<dbReference type="Proteomes" id="UP000481043">
    <property type="component" value="Unassembled WGS sequence"/>
</dbReference>
<keyword evidence="2 3" id="KW-0028">Amino-acid biosynthesis</keyword>
<reference evidence="4 5" key="1">
    <citation type="submission" date="2020-02" db="EMBL/GenBank/DDBJ databases">
        <title>Bacillus aquiflavi sp. nov., isolated from yellow water of strong flavor Chinese baijiu in Yibin region of China.</title>
        <authorList>
            <person name="Xie J."/>
        </authorList>
    </citation>
    <scope>NUCLEOTIDE SEQUENCE [LARGE SCALE GENOMIC DNA]</scope>
    <source>
        <strain evidence="4 5">SA4</strain>
    </source>
</reference>
<evidence type="ECO:0000256" key="3">
    <source>
        <dbReference type="PROSITE-ProRule" id="PRU00514"/>
    </source>
</evidence>
<dbReference type="SUPFAM" id="SSF55298">
    <property type="entry name" value="YjgF-like"/>
    <property type="match status" value="1"/>
</dbReference>
<dbReference type="Pfam" id="PF07736">
    <property type="entry name" value="CM_1"/>
    <property type="match status" value="1"/>
</dbReference>
<keyword evidence="5" id="KW-1185">Reference proteome</keyword>
<dbReference type="NCBIfam" id="TIGR01796">
    <property type="entry name" value="CM_mono_aroH"/>
    <property type="match status" value="1"/>
</dbReference>
<dbReference type="GO" id="GO:0046417">
    <property type="term" value="P:chorismate metabolic process"/>
    <property type="evidence" value="ECO:0007669"/>
    <property type="project" value="TreeGrafter"/>
</dbReference>
<dbReference type="GO" id="GO:0009073">
    <property type="term" value="P:aromatic amino acid family biosynthetic process"/>
    <property type="evidence" value="ECO:0007669"/>
    <property type="project" value="UniProtKB-UniRule"/>
</dbReference>
<dbReference type="AlphaFoldDB" id="A0A6M0Q4R5"/>
<dbReference type="PANTHER" id="PTHR21164:SF0">
    <property type="entry name" value="CHORISMATE MUTASE AROH"/>
    <property type="match status" value="1"/>
</dbReference>
<proteinExistence type="predicted"/>
<dbReference type="GO" id="GO:0004106">
    <property type="term" value="F:chorismate mutase activity"/>
    <property type="evidence" value="ECO:0007669"/>
    <property type="project" value="UniProtKB-UniRule"/>
</dbReference>
<dbReference type="CDD" id="cd02185">
    <property type="entry name" value="AroH"/>
    <property type="match status" value="1"/>
</dbReference>
<dbReference type="EMBL" id="JAAIWM010000002">
    <property type="protein sequence ID" value="NEY71224.1"/>
    <property type="molecule type" value="Genomic_DNA"/>
</dbReference>
<keyword evidence="3 4" id="KW-0413">Isomerase</keyword>